<sequence length="86" mass="9190">MQLTAADAAQLKKIISIAQTLLEKAGEKEAKGGRAAAGARNARIRRSGKDLSAFRKMLKAERKAGVPVADLARKHGISPSYIYQLG</sequence>
<evidence type="ECO:0000313" key="2">
    <source>
        <dbReference type="Proteomes" id="UP001144323"/>
    </source>
</evidence>
<dbReference type="AlphaFoldDB" id="A0A9W6GT54"/>
<organism evidence="1 2">
    <name type="scientific">Methylocystis echinoides</name>
    <dbReference type="NCBI Taxonomy" id="29468"/>
    <lineage>
        <taxon>Bacteria</taxon>
        <taxon>Pseudomonadati</taxon>
        <taxon>Pseudomonadota</taxon>
        <taxon>Alphaproteobacteria</taxon>
        <taxon>Hyphomicrobiales</taxon>
        <taxon>Methylocystaceae</taxon>
        <taxon>Methylocystis</taxon>
    </lineage>
</organism>
<proteinExistence type="predicted"/>
<dbReference type="EMBL" id="BSEC01000001">
    <property type="protein sequence ID" value="GLI92463.1"/>
    <property type="molecule type" value="Genomic_DNA"/>
</dbReference>
<protein>
    <submittedName>
        <fullName evidence="1">Uncharacterized protein</fullName>
    </submittedName>
</protein>
<gene>
    <name evidence="1" type="ORF">LMG27198_14550</name>
</gene>
<evidence type="ECO:0000313" key="1">
    <source>
        <dbReference type="EMBL" id="GLI92463.1"/>
    </source>
</evidence>
<accession>A0A9W6GT54</accession>
<comment type="caution">
    <text evidence="1">The sequence shown here is derived from an EMBL/GenBank/DDBJ whole genome shotgun (WGS) entry which is preliminary data.</text>
</comment>
<name>A0A9W6GT54_9HYPH</name>
<dbReference type="Proteomes" id="UP001144323">
    <property type="component" value="Unassembled WGS sequence"/>
</dbReference>
<keyword evidence="2" id="KW-1185">Reference proteome</keyword>
<reference evidence="1" key="1">
    <citation type="journal article" date="2023" name="Int. J. Syst. Evol. Microbiol.">
        <title>Methylocystis iwaonis sp. nov., a type II methane-oxidizing bacterium from surface soil of a rice paddy field in Japan, and emended description of the genus Methylocystis (ex Whittenbury et al. 1970) Bowman et al. 1993.</title>
        <authorList>
            <person name="Kaise H."/>
            <person name="Sawadogo J.B."/>
            <person name="Alam M.S."/>
            <person name="Ueno C."/>
            <person name="Dianou D."/>
            <person name="Shinjo R."/>
            <person name="Asakawa S."/>
        </authorList>
    </citation>
    <scope>NUCLEOTIDE SEQUENCE</scope>
    <source>
        <strain evidence="1">LMG27198</strain>
    </source>
</reference>
<dbReference type="RefSeq" id="WP_281801696.1">
    <property type="nucleotide sequence ID" value="NZ_BSEC01000001.1"/>
</dbReference>